<keyword evidence="3" id="KW-1185">Reference proteome</keyword>
<evidence type="ECO:0000313" key="3">
    <source>
        <dbReference type="Proteomes" id="UP001390339"/>
    </source>
</evidence>
<organism evidence="2 3">
    <name type="scientific">Apiospora arundinis</name>
    <dbReference type="NCBI Taxonomy" id="335852"/>
    <lineage>
        <taxon>Eukaryota</taxon>
        <taxon>Fungi</taxon>
        <taxon>Dikarya</taxon>
        <taxon>Ascomycota</taxon>
        <taxon>Pezizomycotina</taxon>
        <taxon>Sordariomycetes</taxon>
        <taxon>Xylariomycetidae</taxon>
        <taxon>Amphisphaeriales</taxon>
        <taxon>Apiosporaceae</taxon>
        <taxon>Apiospora</taxon>
    </lineage>
</organism>
<feature type="compositionally biased region" description="Polar residues" evidence="1">
    <location>
        <begin position="73"/>
        <end position="85"/>
    </location>
</feature>
<proteinExistence type="predicted"/>
<evidence type="ECO:0000313" key="2">
    <source>
        <dbReference type="EMBL" id="KAK8873086.1"/>
    </source>
</evidence>
<sequence>MLLLHPQRENPPVACVLLSTDVDKEPGSLLCLCYYSFCALQGGAGIHRLVHLLEQSQEQPHSPAQPLLLKPLYSTSRSHMPSQHV</sequence>
<gene>
    <name evidence="2" type="ORF">PGQ11_003600</name>
</gene>
<dbReference type="Proteomes" id="UP001390339">
    <property type="component" value="Unassembled WGS sequence"/>
</dbReference>
<dbReference type="EMBL" id="JAPCWZ010000003">
    <property type="protein sequence ID" value="KAK8873086.1"/>
    <property type="molecule type" value="Genomic_DNA"/>
</dbReference>
<feature type="region of interest" description="Disordered" evidence="1">
    <location>
        <begin position="60"/>
        <end position="85"/>
    </location>
</feature>
<comment type="caution">
    <text evidence="2">The sequence shown here is derived from an EMBL/GenBank/DDBJ whole genome shotgun (WGS) entry which is preliminary data.</text>
</comment>
<evidence type="ECO:0000256" key="1">
    <source>
        <dbReference type="SAM" id="MobiDB-lite"/>
    </source>
</evidence>
<reference evidence="2 3" key="1">
    <citation type="journal article" date="2024" name="IMA Fungus">
        <title>Apiospora arundinis, a panoply of carbohydrate-active enzymes and secondary metabolites.</title>
        <authorList>
            <person name="Sorensen T."/>
            <person name="Petersen C."/>
            <person name="Muurmann A.T."/>
            <person name="Christiansen J.V."/>
            <person name="Brundto M.L."/>
            <person name="Overgaard C.K."/>
            <person name="Boysen A.T."/>
            <person name="Wollenberg R.D."/>
            <person name="Larsen T.O."/>
            <person name="Sorensen J.L."/>
            <person name="Nielsen K.L."/>
            <person name="Sondergaard T.E."/>
        </authorList>
    </citation>
    <scope>NUCLEOTIDE SEQUENCE [LARGE SCALE GENOMIC DNA]</scope>
    <source>
        <strain evidence="2 3">AAU 773</strain>
    </source>
</reference>
<protein>
    <submittedName>
        <fullName evidence="2">Uncharacterized protein</fullName>
    </submittedName>
</protein>
<accession>A0ABR2J6B7</accession>
<name>A0ABR2J6B7_9PEZI</name>